<dbReference type="GO" id="GO:0016878">
    <property type="term" value="F:acid-thiol ligase activity"/>
    <property type="evidence" value="ECO:0007669"/>
    <property type="project" value="UniProtKB-ARBA"/>
</dbReference>
<evidence type="ECO:0000259" key="2">
    <source>
        <dbReference type="Pfam" id="PF13193"/>
    </source>
</evidence>
<feature type="domain" description="AMP-binding enzyme C-terminal" evidence="2">
    <location>
        <begin position="412"/>
        <end position="487"/>
    </location>
</feature>
<dbReference type="PANTHER" id="PTHR43767:SF1">
    <property type="entry name" value="NONRIBOSOMAL PEPTIDE SYNTHASE PES1 (EUROFUNG)-RELATED"/>
    <property type="match status" value="1"/>
</dbReference>
<dbReference type="Gene3D" id="3.30.300.30">
    <property type="match status" value="1"/>
</dbReference>
<evidence type="ECO:0000259" key="1">
    <source>
        <dbReference type="Pfam" id="PF00501"/>
    </source>
</evidence>
<reference evidence="3 4" key="1">
    <citation type="submission" date="2020-03" db="EMBL/GenBank/DDBJ databases">
        <authorList>
            <person name="Lai Q."/>
        </authorList>
    </citation>
    <scope>NUCLEOTIDE SEQUENCE [LARGE SCALE GENOMIC DNA]</scope>
    <source>
        <strain evidence="3 4">CCUG 25036</strain>
    </source>
</reference>
<proteinExistence type="predicted"/>
<dbReference type="Proteomes" id="UP000490980">
    <property type="component" value="Unassembled WGS sequence"/>
</dbReference>
<protein>
    <submittedName>
        <fullName evidence="3">Acyl--CoA ligase</fullName>
    </submittedName>
</protein>
<comment type="caution">
    <text evidence="3">The sequence shown here is derived from an EMBL/GenBank/DDBJ whole genome shotgun (WGS) entry which is preliminary data.</text>
</comment>
<accession>A0A7X5U6U1</accession>
<dbReference type="InterPro" id="IPR042099">
    <property type="entry name" value="ANL_N_sf"/>
</dbReference>
<dbReference type="InterPro" id="IPR050237">
    <property type="entry name" value="ATP-dep_AMP-bd_enzyme"/>
</dbReference>
<dbReference type="PANTHER" id="PTHR43767">
    <property type="entry name" value="LONG-CHAIN-FATTY-ACID--COA LIGASE"/>
    <property type="match status" value="1"/>
</dbReference>
<dbReference type="SUPFAM" id="SSF56801">
    <property type="entry name" value="Acetyl-CoA synthetase-like"/>
    <property type="match status" value="1"/>
</dbReference>
<dbReference type="Pfam" id="PF13193">
    <property type="entry name" value="AMP-binding_C"/>
    <property type="match status" value="1"/>
</dbReference>
<dbReference type="PROSITE" id="PS00455">
    <property type="entry name" value="AMP_BINDING"/>
    <property type="match status" value="1"/>
</dbReference>
<dbReference type="RefSeq" id="WP_166945633.1">
    <property type="nucleotide sequence ID" value="NZ_JAARLZ010000001.1"/>
</dbReference>
<keyword evidence="4" id="KW-1185">Reference proteome</keyword>
<dbReference type="InterPro" id="IPR025110">
    <property type="entry name" value="AMP-bd_C"/>
</dbReference>
<organism evidence="3 4">
    <name type="scientific">Luteibacter anthropi</name>
    <dbReference type="NCBI Taxonomy" id="564369"/>
    <lineage>
        <taxon>Bacteria</taxon>
        <taxon>Pseudomonadati</taxon>
        <taxon>Pseudomonadota</taxon>
        <taxon>Gammaproteobacteria</taxon>
        <taxon>Lysobacterales</taxon>
        <taxon>Rhodanobacteraceae</taxon>
        <taxon>Luteibacter</taxon>
    </lineage>
</organism>
<dbReference type="Gene3D" id="3.40.50.12780">
    <property type="entry name" value="N-terminal domain of ligase-like"/>
    <property type="match status" value="1"/>
</dbReference>
<dbReference type="Pfam" id="PF00501">
    <property type="entry name" value="AMP-binding"/>
    <property type="match status" value="1"/>
</dbReference>
<keyword evidence="3" id="KW-0436">Ligase</keyword>
<dbReference type="EMBL" id="JAARLZ010000001">
    <property type="protein sequence ID" value="NII04914.1"/>
    <property type="molecule type" value="Genomic_DNA"/>
</dbReference>
<name>A0A7X5U6U1_9GAMM</name>
<gene>
    <name evidence="3" type="ORF">HBF25_00780</name>
</gene>
<dbReference type="InterPro" id="IPR020845">
    <property type="entry name" value="AMP-binding_CS"/>
</dbReference>
<feature type="domain" description="AMP-dependent synthetase/ligase" evidence="1">
    <location>
        <begin position="19"/>
        <end position="360"/>
    </location>
</feature>
<sequence>MSTIDDSPVAGPLRSLLDFARNHPDAIAIIIGDEAWTYSRLSSEVLKLARGLRKAGIVKGDRIVTLAKTSPNAAIFMLASVLAGAIIVPLKKELTVVELGEFFHRLSPSLIFHDMDMGPSIASAGAGLPCRIVTSADEGDISWRSLSVEQTSDALFTDLEAVCLLLATSGTTGVPKLVTYNQRAIHHLVESMEQWETGPGMRLMANSPIAHVSGTMILFVGLSTGCTLVMPEGPTIDHVLDAVEQHGVQAMFVVPFICPVMVDAQLRNPRNVSSLRICGIGGDACRSEVALDFERAFNVRLRNTYGMTECLGSMDLGDTWDVMRPRPDRVRLVGPDGNTVTRGVIGEVHMRGPNTSLGYWEAPGVVRTHLTDDGWLATGDKMREDEDGMLQFVSRSKDMILREGFNISPTAVENRLLQHALVADVAVVGIPDDRRGQLVVAAIKLAPDAGEDGLASVMTWLNTQLGAFHLPDRLHTIDRIPRNAMGKVLRHEVAGALLKTI</sequence>
<evidence type="ECO:0000313" key="3">
    <source>
        <dbReference type="EMBL" id="NII04914.1"/>
    </source>
</evidence>
<dbReference type="InterPro" id="IPR045851">
    <property type="entry name" value="AMP-bd_C_sf"/>
</dbReference>
<evidence type="ECO:0000313" key="4">
    <source>
        <dbReference type="Proteomes" id="UP000490980"/>
    </source>
</evidence>
<dbReference type="InterPro" id="IPR000873">
    <property type="entry name" value="AMP-dep_synth/lig_dom"/>
</dbReference>
<dbReference type="AlphaFoldDB" id="A0A7X5U6U1"/>